<protein>
    <submittedName>
        <fullName evidence="2">Uncharacterized protein</fullName>
    </submittedName>
</protein>
<evidence type="ECO:0000313" key="3">
    <source>
        <dbReference type="Proteomes" id="UP001381693"/>
    </source>
</evidence>
<organism evidence="2 3">
    <name type="scientific">Halocaridina rubra</name>
    <name type="common">Hawaiian red shrimp</name>
    <dbReference type="NCBI Taxonomy" id="373956"/>
    <lineage>
        <taxon>Eukaryota</taxon>
        <taxon>Metazoa</taxon>
        <taxon>Ecdysozoa</taxon>
        <taxon>Arthropoda</taxon>
        <taxon>Crustacea</taxon>
        <taxon>Multicrustacea</taxon>
        <taxon>Malacostraca</taxon>
        <taxon>Eumalacostraca</taxon>
        <taxon>Eucarida</taxon>
        <taxon>Decapoda</taxon>
        <taxon>Pleocyemata</taxon>
        <taxon>Caridea</taxon>
        <taxon>Atyoidea</taxon>
        <taxon>Atyidae</taxon>
        <taxon>Halocaridina</taxon>
    </lineage>
</organism>
<dbReference type="InterPro" id="IPR024855">
    <property type="entry name" value="UNC79"/>
</dbReference>
<name>A0AAN9A8L3_HALRR</name>
<dbReference type="EMBL" id="JAXCGZ010007967">
    <property type="protein sequence ID" value="KAK7078174.1"/>
    <property type="molecule type" value="Genomic_DNA"/>
</dbReference>
<reference evidence="2 3" key="1">
    <citation type="submission" date="2023-11" db="EMBL/GenBank/DDBJ databases">
        <title>Halocaridina rubra genome assembly.</title>
        <authorList>
            <person name="Smith C."/>
        </authorList>
    </citation>
    <scope>NUCLEOTIDE SEQUENCE [LARGE SCALE GENOMIC DNA]</scope>
    <source>
        <strain evidence="2">EP-1</strain>
        <tissue evidence="2">Whole</tissue>
    </source>
</reference>
<dbReference type="PANTHER" id="PTHR21696:SF2">
    <property type="entry name" value="PROTEIN UNC-79 HOMOLOG"/>
    <property type="match status" value="1"/>
</dbReference>
<feature type="compositionally biased region" description="Low complexity" evidence="1">
    <location>
        <begin position="191"/>
        <end position="206"/>
    </location>
</feature>
<feature type="region of interest" description="Disordered" evidence="1">
    <location>
        <begin position="73"/>
        <end position="97"/>
    </location>
</feature>
<dbReference type="AlphaFoldDB" id="A0AAN9A8L3"/>
<evidence type="ECO:0000256" key="1">
    <source>
        <dbReference type="SAM" id="MobiDB-lite"/>
    </source>
</evidence>
<feature type="compositionally biased region" description="Low complexity" evidence="1">
    <location>
        <begin position="253"/>
        <end position="264"/>
    </location>
</feature>
<dbReference type="Proteomes" id="UP001381693">
    <property type="component" value="Unassembled WGS sequence"/>
</dbReference>
<gene>
    <name evidence="2" type="ORF">SK128_012120</name>
</gene>
<accession>A0AAN9A8L3</accession>
<proteinExistence type="predicted"/>
<comment type="caution">
    <text evidence="2">The sequence shown here is derived from an EMBL/GenBank/DDBJ whole genome shotgun (WGS) entry which is preliminary data.</text>
</comment>
<dbReference type="PANTHER" id="PTHR21696">
    <property type="entry name" value="PROTEIN UNC-79 HOMOLOG"/>
    <property type="match status" value="1"/>
</dbReference>
<feature type="region of interest" description="Disordered" evidence="1">
    <location>
        <begin position="248"/>
        <end position="267"/>
    </location>
</feature>
<feature type="non-terminal residue" evidence="2">
    <location>
        <position position="621"/>
    </location>
</feature>
<feature type="compositionally biased region" description="Basic and acidic residues" evidence="1">
    <location>
        <begin position="170"/>
        <end position="180"/>
    </location>
</feature>
<evidence type="ECO:0000313" key="2">
    <source>
        <dbReference type="EMBL" id="KAK7078174.1"/>
    </source>
</evidence>
<feature type="compositionally biased region" description="Polar residues" evidence="1">
    <location>
        <begin position="73"/>
        <end position="84"/>
    </location>
</feature>
<sequence length="621" mass="68078">MDKAVVAQATVVEASVYESPALENITVGEARVITEMSEGSVQSSQIHHRSPQSPLSMMDLMTLGSPVELDGQMSTTVDSPSTEIASPPDALKLPTPERLLPVGGEKALQTTPGKKLEDYQPGSILERVWQAFGGWTNGSKSRTQSNSDGELVEVVSHKEIFKDEKLKELRSQRPAVDRQDQANISMDETTDTSNSGTTTNNSGPGDLCPGKAGIRHSKNKPVSVENEEEACSDGYRWNDRNTCDVNVRGGVTGSNPPGQPPQSSMKQSALRVGDDCMVYRCMECGEVMEEFSNDNLGMCIIILSTFVYRQPDLAAPLLPKMLKTVSRVAGCEVFSWQYESAIHFPGSATSIGRQFLRCVLHQLAPNQIFNQIFHTKIDEHHRLQLFKTLAQALTDFNELNSSAPIQLLLENQNSKKILPTENLLHLLGNVALYMECVGQDGGGGLNSALVPLFDAFLRKVLLSVNELPNLNPVLRTLVAVMKIQGVASHKSILDPVSKLVSHAIQNSPTKYEYLSDLCHLCNRIFSRERDKLLLPRLVVYELVQALKFKTSIPDTNLVLLVQLVVQDSGGTLGSNSVVGDLPKDIQDINNLPCTSAAECMRSHLHDALEFIADVHTLTKVK</sequence>
<feature type="region of interest" description="Disordered" evidence="1">
    <location>
        <begin position="170"/>
        <end position="225"/>
    </location>
</feature>
<keyword evidence="3" id="KW-1185">Reference proteome</keyword>